<dbReference type="AlphaFoldDB" id="A0A162MRF2"/>
<name>A0A162MRF2_9FIRM</name>
<gene>
    <name evidence="1" type="ORF">ATZ99_08170</name>
</gene>
<dbReference type="RefSeq" id="WP_068747972.1">
    <property type="nucleotide sequence ID" value="NZ_LOHZ01000023.1"/>
</dbReference>
<dbReference type="Proteomes" id="UP000075737">
    <property type="component" value="Unassembled WGS sequence"/>
</dbReference>
<dbReference type="EMBL" id="LOHZ01000023">
    <property type="protein sequence ID" value="KYO67000.1"/>
    <property type="molecule type" value="Genomic_DNA"/>
</dbReference>
<accession>A0A162MRF2</accession>
<reference evidence="1 2" key="1">
    <citation type="submission" date="2015-12" db="EMBL/GenBank/DDBJ databases">
        <title>Draft genome of Thermovenabulum gondwanense isolated from a red thermophilic microbial mat colonisisng an outflow channel of a bore well.</title>
        <authorList>
            <person name="Patel B.K."/>
        </authorList>
    </citation>
    <scope>NUCLEOTIDE SEQUENCE [LARGE SCALE GENOMIC DNA]</scope>
    <source>
        <strain evidence="1 2">R270</strain>
    </source>
</reference>
<evidence type="ECO:0000313" key="2">
    <source>
        <dbReference type="Proteomes" id="UP000075737"/>
    </source>
</evidence>
<keyword evidence="2" id="KW-1185">Reference proteome</keyword>
<sequence length="186" mass="22156">MLTTKKEYENYIEEIALAVHKKFSDIITVKDYKKEMEICGFKGIYKNNDLGIIHVEIPSVRSEIKDVKNIFIRLRLNDSDILEDILKTKKMRKDFMDFVFERHKEEFKQNSTKMEWKCIKPHSSDIRIEKRIHICKNKGLPPKEEIIEPISILAKIDLLDDLRAWEKERLPLFSIKTKIARIKQPL</sequence>
<protein>
    <submittedName>
        <fullName evidence="1">Uncharacterized protein</fullName>
    </submittedName>
</protein>
<proteinExistence type="predicted"/>
<dbReference type="STRING" id="520767.ATZ99_08170"/>
<evidence type="ECO:0000313" key="1">
    <source>
        <dbReference type="EMBL" id="KYO67000.1"/>
    </source>
</evidence>
<comment type="caution">
    <text evidence="1">The sequence shown here is derived from an EMBL/GenBank/DDBJ whole genome shotgun (WGS) entry which is preliminary data.</text>
</comment>
<organism evidence="1 2">
    <name type="scientific">Thermovenabulum gondwanense</name>
    <dbReference type="NCBI Taxonomy" id="520767"/>
    <lineage>
        <taxon>Bacteria</taxon>
        <taxon>Bacillati</taxon>
        <taxon>Bacillota</taxon>
        <taxon>Clostridia</taxon>
        <taxon>Thermosediminibacterales</taxon>
        <taxon>Thermosediminibacteraceae</taxon>
        <taxon>Thermovenabulum</taxon>
    </lineage>
</organism>